<accession>A0A4R3R941</accession>
<comment type="caution">
    <text evidence="1">The sequence shown here is derived from an EMBL/GenBank/DDBJ whole genome shotgun (WGS) entry which is preliminary data.</text>
</comment>
<dbReference type="Proteomes" id="UP000295507">
    <property type="component" value="Unassembled WGS sequence"/>
</dbReference>
<gene>
    <name evidence="1" type="ORF">EV129_13222</name>
</gene>
<proteinExistence type="predicted"/>
<name>A0A4R3R941_9HYPH</name>
<evidence type="ECO:0000313" key="1">
    <source>
        <dbReference type="EMBL" id="TCU30419.1"/>
    </source>
</evidence>
<dbReference type="EMBL" id="SMBK01000032">
    <property type="protein sequence ID" value="TCU30419.1"/>
    <property type="molecule type" value="Genomic_DNA"/>
</dbReference>
<protein>
    <submittedName>
        <fullName evidence="1">Uncharacterized protein</fullName>
    </submittedName>
</protein>
<organism evidence="1 2">
    <name type="scientific">Rhizobium azibense</name>
    <dbReference type="NCBI Taxonomy" id="1136135"/>
    <lineage>
        <taxon>Bacteria</taxon>
        <taxon>Pseudomonadati</taxon>
        <taxon>Pseudomonadota</taxon>
        <taxon>Alphaproteobacteria</taxon>
        <taxon>Hyphomicrobiales</taxon>
        <taxon>Rhizobiaceae</taxon>
        <taxon>Rhizobium/Agrobacterium group</taxon>
        <taxon>Rhizobium</taxon>
    </lineage>
</organism>
<sequence length="60" mass="6810">MSNTCRGQLQVAVDGAVVPFARVFWQPPMLKRIVPIFQAVKASKPGRGWKNYFPVPFTEF</sequence>
<reference evidence="1 2" key="1">
    <citation type="submission" date="2019-03" db="EMBL/GenBank/DDBJ databases">
        <title>Genomic Encyclopedia of Type Strains, Phase IV (KMG-V): Genome sequencing to study the core and pangenomes of soil and plant-associated prokaryotes.</title>
        <authorList>
            <person name="Whitman W."/>
        </authorList>
    </citation>
    <scope>NUCLEOTIDE SEQUENCE [LARGE SCALE GENOMIC DNA]</scope>
    <source>
        <strain evidence="1 2">IE4868</strain>
    </source>
</reference>
<evidence type="ECO:0000313" key="2">
    <source>
        <dbReference type="Proteomes" id="UP000295507"/>
    </source>
</evidence>
<dbReference type="AlphaFoldDB" id="A0A4R3R941"/>